<reference evidence="7 8" key="1">
    <citation type="submission" date="2024-03" db="EMBL/GenBank/DDBJ databases">
        <title>Genome-scale model development and genomic sequencing of the oleaginous clade Lipomyces.</title>
        <authorList>
            <consortium name="Lawrence Berkeley National Laboratory"/>
            <person name="Czajka J.J."/>
            <person name="Han Y."/>
            <person name="Kim J."/>
            <person name="Mondo S.J."/>
            <person name="Hofstad B.A."/>
            <person name="Robles A."/>
            <person name="Haridas S."/>
            <person name="Riley R."/>
            <person name="LaButti K."/>
            <person name="Pangilinan J."/>
            <person name="Andreopoulos W."/>
            <person name="Lipzen A."/>
            <person name="Yan J."/>
            <person name="Wang M."/>
            <person name="Ng V."/>
            <person name="Grigoriev I.V."/>
            <person name="Spatafora J.W."/>
            <person name="Magnuson J.K."/>
            <person name="Baker S.E."/>
            <person name="Pomraning K.R."/>
        </authorList>
    </citation>
    <scope>NUCLEOTIDE SEQUENCE [LARGE SCALE GENOMIC DNA]</scope>
    <source>
        <strain evidence="7 8">Phaff 52-87</strain>
    </source>
</reference>
<keyword evidence="4" id="KW-0539">Nucleus</keyword>
<evidence type="ECO:0000256" key="2">
    <source>
        <dbReference type="ARBA" id="ARBA00023015"/>
    </source>
</evidence>
<gene>
    <name evidence="7" type="ORF">BZA70DRAFT_291132</name>
</gene>
<protein>
    <recommendedName>
        <fullName evidence="6">Bromodomain associated domain-containing protein</fullName>
    </recommendedName>
</protein>
<dbReference type="Proteomes" id="UP001498771">
    <property type="component" value="Unassembled WGS sequence"/>
</dbReference>
<evidence type="ECO:0000313" key="8">
    <source>
        <dbReference type="Proteomes" id="UP001498771"/>
    </source>
</evidence>
<organism evidence="7 8">
    <name type="scientific">Myxozyma melibiosi</name>
    <dbReference type="NCBI Taxonomy" id="54550"/>
    <lineage>
        <taxon>Eukaryota</taxon>
        <taxon>Fungi</taxon>
        <taxon>Dikarya</taxon>
        <taxon>Ascomycota</taxon>
        <taxon>Saccharomycotina</taxon>
        <taxon>Lipomycetes</taxon>
        <taxon>Lipomycetales</taxon>
        <taxon>Lipomycetaceae</taxon>
        <taxon>Myxozyma</taxon>
    </lineage>
</organism>
<keyword evidence="8" id="KW-1185">Reference proteome</keyword>
<proteinExistence type="predicted"/>
<dbReference type="InterPro" id="IPR009072">
    <property type="entry name" value="Histone-fold"/>
</dbReference>
<dbReference type="Pfam" id="PF07524">
    <property type="entry name" value="Bromo_TP"/>
    <property type="match status" value="1"/>
</dbReference>
<keyword evidence="2" id="KW-0805">Transcription regulation</keyword>
<dbReference type="InterPro" id="IPR006565">
    <property type="entry name" value="BTP"/>
</dbReference>
<dbReference type="CDD" id="cd00076">
    <property type="entry name" value="HFD_SF"/>
    <property type="match status" value="1"/>
</dbReference>
<dbReference type="Gene3D" id="1.10.20.10">
    <property type="entry name" value="Histone, subunit A"/>
    <property type="match status" value="1"/>
</dbReference>
<sequence length="171" mass="18952">MSSELFYSFLRISTAQTLRASGIDRCPPSVLDTLTDLTIRYMTLLSTKATANAYICGRGEVELGDLRFAMEQAGMLRPTRMLDETVNDGEVWGIDVEDEGLERFLEWCRTVPREIAAVTGGEELIDTLMKKQTNVSQEDRFKGTILDPSPPPSPTQHSKLEIEGGPGPVEL</sequence>
<evidence type="ECO:0000256" key="3">
    <source>
        <dbReference type="ARBA" id="ARBA00023163"/>
    </source>
</evidence>
<dbReference type="SMART" id="SM00576">
    <property type="entry name" value="BTP"/>
    <property type="match status" value="1"/>
</dbReference>
<accession>A0ABR1F124</accession>
<evidence type="ECO:0000313" key="7">
    <source>
        <dbReference type="EMBL" id="KAK7203546.1"/>
    </source>
</evidence>
<keyword evidence="3" id="KW-0804">Transcription</keyword>
<evidence type="ECO:0000259" key="6">
    <source>
        <dbReference type="SMART" id="SM00576"/>
    </source>
</evidence>
<dbReference type="RefSeq" id="XP_064766579.1">
    <property type="nucleotide sequence ID" value="XM_064914273.1"/>
</dbReference>
<name>A0ABR1F124_9ASCO</name>
<evidence type="ECO:0000256" key="1">
    <source>
        <dbReference type="ARBA" id="ARBA00004123"/>
    </source>
</evidence>
<dbReference type="EMBL" id="JBBJBU010000011">
    <property type="protein sequence ID" value="KAK7203546.1"/>
    <property type="molecule type" value="Genomic_DNA"/>
</dbReference>
<feature type="region of interest" description="Disordered" evidence="5">
    <location>
        <begin position="135"/>
        <end position="171"/>
    </location>
</feature>
<evidence type="ECO:0000256" key="4">
    <source>
        <dbReference type="ARBA" id="ARBA00023242"/>
    </source>
</evidence>
<feature type="domain" description="Bromodomain associated" evidence="6">
    <location>
        <begin position="3"/>
        <end position="79"/>
    </location>
</feature>
<dbReference type="GeneID" id="90039785"/>
<evidence type="ECO:0000256" key="5">
    <source>
        <dbReference type="SAM" id="MobiDB-lite"/>
    </source>
</evidence>
<comment type="caution">
    <text evidence="7">The sequence shown here is derived from an EMBL/GenBank/DDBJ whole genome shotgun (WGS) entry which is preliminary data.</text>
</comment>
<comment type="subcellular location">
    <subcellularLocation>
        <location evidence="1">Nucleus</location>
    </subcellularLocation>
</comment>